<proteinExistence type="predicted"/>
<sequence>MIQNFVTDAVFPQNVTHDVQEIYGLKQISSHTYRGNLPLQKPMKKARGAYGGNLVAQAVAVAIKSSPHGFRPHSLHSYFVKAVNDQDVVDYDVEEISNGKSFVNRAIKAKQNGQVVYTANISLTKNNSHLEAWKRYNEAKANNHPNAEQLKPFEFSTPPHDWFDKYEIEKLPIGAANANLLFYHKVFPELVDLELTKHEEKIPIAERKFSYMVKWGIENEQGFNQPLTNVDPDFKYVGLASLSDSIFLTRLMRVLRIEGVDHTDLVHYFSVSLDHSLFFHDDDFDVTKWMGVTFKVSRCGHNRVLIEGKIYNHKKIHVATFVQEGLVQFGGREEGAKL</sequence>
<dbReference type="InterPro" id="IPR003703">
    <property type="entry name" value="Acyl_CoA_thio"/>
</dbReference>
<dbReference type="GeneID" id="73467298"/>
<dbReference type="RefSeq" id="XP_049266106.1">
    <property type="nucleotide sequence ID" value="XM_049409010.1"/>
</dbReference>
<feature type="domain" description="Acyl-CoA thioesterase-like C-terminal" evidence="2">
    <location>
        <begin position="235"/>
        <end position="327"/>
    </location>
</feature>
<dbReference type="CDD" id="cd03445">
    <property type="entry name" value="Thioesterase_II_repeat2"/>
    <property type="match status" value="1"/>
</dbReference>
<evidence type="ECO:0008006" key="5">
    <source>
        <dbReference type="Google" id="ProtNLM"/>
    </source>
</evidence>
<dbReference type="AlphaFoldDB" id="A0A8J5QRY1"/>
<dbReference type="EMBL" id="JAGSYN010000045">
    <property type="protein sequence ID" value="KAG7665874.1"/>
    <property type="molecule type" value="Genomic_DNA"/>
</dbReference>
<evidence type="ECO:0000259" key="2">
    <source>
        <dbReference type="Pfam" id="PF20789"/>
    </source>
</evidence>
<dbReference type="GO" id="GO:0005782">
    <property type="term" value="C:peroxisomal matrix"/>
    <property type="evidence" value="ECO:0007669"/>
    <property type="project" value="TreeGrafter"/>
</dbReference>
<accession>A0A8J5QRY1</accession>
<organism evidence="3 4">
    <name type="scientific">[Candida] subhashii</name>
    <dbReference type="NCBI Taxonomy" id="561895"/>
    <lineage>
        <taxon>Eukaryota</taxon>
        <taxon>Fungi</taxon>
        <taxon>Dikarya</taxon>
        <taxon>Ascomycota</taxon>
        <taxon>Saccharomycotina</taxon>
        <taxon>Pichiomycetes</taxon>
        <taxon>Debaryomycetaceae</taxon>
        <taxon>Spathaspora</taxon>
    </lineage>
</organism>
<feature type="domain" description="Acyl-CoA thioesterase-like N-terminal HotDog" evidence="1">
    <location>
        <begin position="42"/>
        <end position="122"/>
    </location>
</feature>
<dbReference type="Proteomes" id="UP000694255">
    <property type="component" value="Unassembled WGS sequence"/>
</dbReference>
<dbReference type="OrthoDB" id="68328at2759"/>
<comment type="caution">
    <text evidence="3">The sequence shown here is derived from an EMBL/GenBank/DDBJ whole genome shotgun (WGS) entry which is preliminary data.</text>
</comment>
<dbReference type="PANTHER" id="PTHR11066">
    <property type="entry name" value="ACYL-COA THIOESTERASE"/>
    <property type="match status" value="1"/>
</dbReference>
<dbReference type="InterPro" id="IPR049449">
    <property type="entry name" value="TesB_ACOT8-like_N"/>
</dbReference>
<dbReference type="GO" id="GO:0047617">
    <property type="term" value="F:fatty acyl-CoA hydrolase activity"/>
    <property type="evidence" value="ECO:0007669"/>
    <property type="project" value="InterPro"/>
</dbReference>
<dbReference type="CDD" id="cd03444">
    <property type="entry name" value="Thioesterase_II_repeat1"/>
    <property type="match status" value="1"/>
</dbReference>
<dbReference type="GO" id="GO:0009062">
    <property type="term" value="P:fatty acid catabolic process"/>
    <property type="evidence" value="ECO:0007669"/>
    <property type="project" value="TreeGrafter"/>
</dbReference>
<name>A0A8J5QRY1_9ASCO</name>
<evidence type="ECO:0000313" key="4">
    <source>
        <dbReference type="Proteomes" id="UP000694255"/>
    </source>
</evidence>
<dbReference type="Pfam" id="PF13622">
    <property type="entry name" value="4HBT_3"/>
    <property type="match status" value="1"/>
</dbReference>
<keyword evidence="4" id="KW-1185">Reference proteome</keyword>
<evidence type="ECO:0000259" key="1">
    <source>
        <dbReference type="Pfam" id="PF13622"/>
    </source>
</evidence>
<dbReference type="InterPro" id="IPR049450">
    <property type="entry name" value="ACOT8-like_C"/>
</dbReference>
<protein>
    <recommendedName>
        <fullName evidence="5">Acyl-CoA thioesterase II</fullName>
    </recommendedName>
</protein>
<dbReference type="GO" id="GO:0006637">
    <property type="term" value="P:acyl-CoA metabolic process"/>
    <property type="evidence" value="ECO:0007669"/>
    <property type="project" value="InterPro"/>
</dbReference>
<evidence type="ECO:0000313" key="3">
    <source>
        <dbReference type="EMBL" id="KAG7665874.1"/>
    </source>
</evidence>
<dbReference type="Pfam" id="PF20789">
    <property type="entry name" value="4HBT_3C"/>
    <property type="match status" value="1"/>
</dbReference>
<dbReference type="PANTHER" id="PTHR11066:SF34">
    <property type="entry name" value="ACYL-COENZYME A THIOESTERASE 8"/>
    <property type="match status" value="1"/>
</dbReference>
<gene>
    <name evidence="3" type="ORF">J8A68_000497</name>
</gene>
<reference evidence="3 4" key="1">
    <citation type="journal article" date="2021" name="DNA Res.">
        <title>Genome analysis of Candida subhashii reveals its hybrid nature and dual mitochondrial genome conformations.</title>
        <authorList>
            <person name="Mixao V."/>
            <person name="Hegedusova E."/>
            <person name="Saus E."/>
            <person name="Pryszcz L.P."/>
            <person name="Cillingova A."/>
            <person name="Nosek J."/>
            <person name="Gabaldon T."/>
        </authorList>
    </citation>
    <scope>NUCLEOTIDE SEQUENCE [LARGE SCALE GENOMIC DNA]</scope>
    <source>
        <strain evidence="3 4">CBS 10753</strain>
    </source>
</reference>